<dbReference type="AlphaFoldDB" id="A0A017HIS2"/>
<gene>
    <name evidence="1" type="ORF">Rumeso_04087</name>
</gene>
<comment type="caution">
    <text evidence="1">The sequence shown here is derived from an EMBL/GenBank/DDBJ whole genome shotgun (WGS) entry which is preliminary data.</text>
</comment>
<organism evidence="1 2">
    <name type="scientific">Rubellimicrobium mesophilum DSM 19309</name>
    <dbReference type="NCBI Taxonomy" id="442562"/>
    <lineage>
        <taxon>Bacteria</taxon>
        <taxon>Pseudomonadati</taxon>
        <taxon>Pseudomonadota</taxon>
        <taxon>Alphaproteobacteria</taxon>
        <taxon>Rhodobacterales</taxon>
        <taxon>Roseobacteraceae</taxon>
        <taxon>Rubellimicrobium</taxon>
    </lineage>
</organism>
<evidence type="ECO:0000313" key="1">
    <source>
        <dbReference type="EMBL" id="EYD74402.1"/>
    </source>
</evidence>
<dbReference type="EMBL" id="AOSK01000116">
    <property type="protein sequence ID" value="EYD74402.1"/>
    <property type="molecule type" value="Genomic_DNA"/>
</dbReference>
<dbReference type="HOGENOM" id="CLU_3140306_0_0_5"/>
<dbReference type="Proteomes" id="UP000019666">
    <property type="component" value="Unassembled WGS sequence"/>
</dbReference>
<accession>A0A017HIS2</accession>
<keyword evidence="2" id="KW-1185">Reference proteome</keyword>
<reference evidence="1 2" key="1">
    <citation type="submission" date="2013-02" db="EMBL/GenBank/DDBJ databases">
        <authorList>
            <person name="Fiebig A."/>
            <person name="Goeker M."/>
            <person name="Klenk H.-P.P."/>
        </authorList>
    </citation>
    <scope>NUCLEOTIDE SEQUENCE [LARGE SCALE GENOMIC DNA]</scope>
    <source>
        <strain evidence="1 2">DSM 19309</strain>
    </source>
</reference>
<evidence type="ECO:0000313" key="2">
    <source>
        <dbReference type="Proteomes" id="UP000019666"/>
    </source>
</evidence>
<name>A0A017HIS2_9RHOB</name>
<sequence length="49" mass="5367">MTASSCQGWLLRDCWREASMSELSVIGQILAKQVFQVVIAGADVRLDLA</sequence>
<protein>
    <submittedName>
        <fullName evidence="1">Uncharacterized protein</fullName>
    </submittedName>
</protein>
<proteinExistence type="predicted"/>